<evidence type="ECO:0000256" key="1">
    <source>
        <dbReference type="ARBA" id="ARBA00004141"/>
    </source>
</evidence>
<keyword evidence="3 6" id="KW-0812">Transmembrane</keyword>
<dbReference type="NCBIfam" id="NF001923">
    <property type="entry name" value="PRK00701.1"/>
    <property type="match status" value="1"/>
</dbReference>
<organism evidence="7 8">
    <name type="scientific">Calorimonas adulescens</name>
    <dbReference type="NCBI Taxonomy" id="2606906"/>
    <lineage>
        <taxon>Bacteria</taxon>
        <taxon>Bacillati</taxon>
        <taxon>Bacillota</taxon>
        <taxon>Clostridia</taxon>
        <taxon>Thermoanaerobacterales</taxon>
        <taxon>Thermoanaerobacteraceae</taxon>
        <taxon>Calorimonas</taxon>
    </lineage>
</organism>
<dbReference type="GO" id="GO:0005384">
    <property type="term" value="F:manganese ion transmembrane transporter activity"/>
    <property type="evidence" value="ECO:0007669"/>
    <property type="project" value="TreeGrafter"/>
</dbReference>
<dbReference type="RefSeq" id="WP_149546404.1">
    <property type="nucleotide sequence ID" value="NZ_VTPS01000039.1"/>
</dbReference>
<protein>
    <recommendedName>
        <fullName evidence="6">Divalent metal cation transporter MntH</fullName>
    </recommendedName>
</protein>
<feature type="transmembrane region" description="Helical" evidence="6">
    <location>
        <begin position="175"/>
        <end position="193"/>
    </location>
</feature>
<dbReference type="GO" id="GO:0005886">
    <property type="term" value="C:plasma membrane"/>
    <property type="evidence" value="ECO:0007669"/>
    <property type="project" value="UniProtKB-SubCell"/>
</dbReference>
<sequence>MQNENDIVHDYKNVKIDVYRTERKTIEKMVARIRKLFRYLGPAFIVSVAYIDPGNLATNISGGSTYNYDLIWVILWSNILAIFLQYNSAKLGIATGFNLPEICSIVFSRRVNIILWIAAELASMATTIAEFIGAALGFYLLFNIPLPVAGLVTSIVTFAITYLQKYGQRTIEATIIFFVGIICIAYSLEIFLAKPNWAEIGKHMLIPSLPDSNALLIAVGMFGATVMPHVIYLHSQLVQERNIGLNTEQKKQHLAMEKTDIIIAMNIAFIVNAAIVVVSAAVFYKEGMILNSIEQAHRSLEPLLGPISSSAFAIALLASGFSSSAVGTMAGETVMDGFINIKFPSMMKRLITMIPAMIIILAGLNPMKSLVLSQVLLSFTLPFAIIPMLIITNRRDLMGDFVNSPLSKVIGWIIASVTIAFNSLLLIITFVGKI</sequence>
<evidence type="ECO:0000256" key="2">
    <source>
        <dbReference type="ARBA" id="ARBA00022448"/>
    </source>
</evidence>
<reference evidence="7 8" key="1">
    <citation type="submission" date="2019-08" db="EMBL/GenBank/DDBJ databases">
        <title>Calorimonas adulescens gen. nov., sp. nov., an anaerobic thermophilic bacterium from Sakhalin hot spring.</title>
        <authorList>
            <person name="Khomyakova M.A."/>
            <person name="Merkel A.Y."/>
            <person name="Novikov A."/>
            <person name="Bonch-Osmolovskaya E.A."/>
            <person name="Slobodkin A.I."/>
        </authorList>
    </citation>
    <scope>NUCLEOTIDE SEQUENCE [LARGE SCALE GENOMIC DNA]</scope>
    <source>
        <strain evidence="7 8">A05MB</strain>
    </source>
</reference>
<evidence type="ECO:0000313" key="8">
    <source>
        <dbReference type="Proteomes" id="UP000322976"/>
    </source>
</evidence>
<feature type="transmembrane region" description="Helical" evidence="6">
    <location>
        <begin position="261"/>
        <end position="284"/>
    </location>
</feature>
<dbReference type="AlphaFoldDB" id="A0A5D8Q8Y8"/>
<accession>A0A5D8Q8Y8</accession>
<dbReference type="NCBIfam" id="NF037982">
    <property type="entry name" value="Nramp_1"/>
    <property type="match status" value="1"/>
</dbReference>
<feature type="transmembrane region" description="Helical" evidence="6">
    <location>
        <begin position="412"/>
        <end position="432"/>
    </location>
</feature>
<evidence type="ECO:0000256" key="4">
    <source>
        <dbReference type="ARBA" id="ARBA00022989"/>
    </source>
</evidence>
<gene>
    <name evidence="6" type="primary">mntH</name>
    <name evidence="7" type="ORF">FWJ32_13060</name>
</gene>
<dbReference type="Pfam" id="PF01566">
    <property type="entry name" value="Nramp"/>
    <property type="match status" value="1"/>
</dbReference>
<dbReference type="InterPro" id="IPR001046">
    <property type="entry name" value="NRAMP_fam"/>
</dbReference>
<keyword evidence="8" id="KW-1185">Reference proteome</keyword>
<evidence type="ECO:0000256" key="6">
    <source>
        <dbReference type="HAMAP-Rule" id="MF_00221"/>
    </source>
</evidence>
<feature type="transmembrane region" description="Helical" evidence="6">
    <location>
        <begin position="71"/>
        <end position="93"/>
    </location>
</feature>
<feature type="transmembrane region" description="Helical" evidence="6">
    <location>
        <begin position="347"/>
        <end position="364"/>
    </location>
</feature>
<name>A0A5D8Q8Y8_9THEO</name>
<keyword evidence="6" id="KW-0406">Ion transport</keyword>
<comment type="function">
    <text evidence="6">H(+)-stimulated, divalent metal cation uptake system.</text>
</comment>
<keyword evidence="6" id="KW-0769">Symport</keyword>
<dbReference type="GO" id="GO:0046872">
    <property type="term" value="F:metal ion binding"/>
    <property type="evidence" value="ECO:0007669"/>
    <property type="project" value="UniProtKB-UniRule"/>
</dbReference>
<dbReference type="PRINTS" id="PR00447">
    <property type="entry name" value="NATRESASSCMP"/>
</dbReference>
<dbReference type="HAMAP" id="MF_00221">
    <property type="entry name" value="NRAMP"/>
    <property type="match status" value="1"/>
</dbReference>
<feature type="transmembrane region" description="Helical" evidence="6">
    <location>
        <begin position="36"/>
        <end position="51"/>
    </location>
</feature>
<dbReference type="PANTHER" id="PTHR11706:SF33">
    <property type="entry name" value="NATURAL RESISTANCE-ASSOCIATED MACROPHAGE PROTEIN 2"/>
    <property type="match status" value="1"/>
</dbReference>
<comment type="caution">
    <text evidence="7">The sequence shown here is derived from an EMBL/GenBank/DDBJ whole genome shotgun (WGS) entry which is preliminary data.</text>
</comment>
<feature type="transmembrane region" description="Helical" evidence="6">
    <location>
        <begin position="144"/>
        <end position="163"/>
    </location>
</feature>
<dbReference type="NCBIfam" id="TIGR01197">
    <property type="entry name" value="nramp"/>
    <property type="match status" value="1"/>
</dbReference>
<dbReference type="GO" id="GO:0034755">
    <property type="term" value="P:iron ion transmembrane transport"/>
    <property type="evidence" value="ECO:0007669"/>
    <property type="project" value="TreeGrafter"/>
</dbReference>
<keyword evidence="4 6" id="KW-1133">Transmembrane helix</keyword>
<dbReference type="Proteomes" id="UP000322976">
    <property type="component" value="Unassembled WGS sequence"/>
</dbReference>
<feature type="transmembrane region" description="Helical" evidence="6">
    <location>
        <begin position="113"/>
        <end position="138"/>
    </location>
</feature>
<comment type="subcellular location">
    <subcellularLocation>
        <location evidence="6">Cell membrane</location>
        <topology evidence="6">Multi-pass membrane protein</topology>
    </subcellularLocation>
    <subcellularLocation>
        <location evidence="1">Membrane</location>
        <topology evidence="1">Multi-pass membrane protein</topology>
    </subcellularLocation>
</comment>
<keyword evidence="6" id="KW-1003">Cell membrane</keyword>
<evidence type="ECO:0000256" key="3">
    <source>
        <dbReference type="ARBA" id="ARBA00022692"/>
    </source>
</evidence>
<proteinExistence type="inferred from homology"/>
<feature type="transmembrane region" description="Helical" evidence="6">
    <location>
        <begin position="370"/>
        <end position="391"/>
    </location>
</feature>
<comment type="similarity">
    <text evidence="6">Belongs to the NRAMP family.</text>
</comment>
<dbReference type="GO" id="GO:0015086">
    <property type="term" value="F:cadmium ion transmembrane transporter activity"/>
    <property type="evidence" value="ECO:0007669"/>
    <property type="project" value="TreeGrafter"/>
</dbReference>
<feature type="transmembrane region" description="Helical" evidence="6">
    <location>
        <begin position="304"/>
        <end position="326"/>
    </location>
</feature>
<dbReference type="PANTHER" id="PTHR11706">
    <property type="entry name" value="SOLUTE CARRIER PROTEIN FAMILY 11 MEMBER"/>
    <property type="match status" value="1"/>
</dbReference>
<evidence type="ECO:0000256" key="5">
    <source>
        <dbReference type="ARBA" id="ARBA00023136"/>
    </source>
</evidence>
<keyword evidence="2 6" id="KW-0813">Transport</keyword>
<feature type="transmembrane region" description="Helical" evidence="6">
    <location>
        <begin position="213"/>
        <end position="233"/>
    </location>
</feature>
<dbReference type="EMBL" id="VTPS01000039">
    <property type="protein sequence ID" value="TZE80246.1"/>
    <property type="molecule type" value="Genomic_DNA"/>
</dbReference>
<evidence type="ECO:0000313" key="7">
    <source>
        <dbReference type="EMBL" id="TZE80246.1"/>
    </source>
</evidence>
<dbReference type="GO" id="GO:0015293">
    <property type="term" value="F:symporter activity"/>
    <property type="evidence" value="ECO:0007669"/>
    <property type="project" value="UniProtKB-UniRule"/>
</dbReference>
<keyword evidence="5 6" id="KW-0472">Membrane</keyword>